<dbReference type="KEGG" id="rhg:EXZ61_09885"/>
<proteinExistence type="predicted"/>
<feature type="signal peptide" evidence="1">
    <location>
        <begin position="1"/>
        <end position="23"/>
    </location>
</feature>
<reference evidence="3" key="1">
    <citation type="submission" date="2019-02" db="EMBL/GenBank/DDBJ databases">
        <title>Complete genome sequence of Rhodoferax sp. Gr-4.</title>
        <authorList>
            <person name="Jin L."/>
        </authorList>
    </citation>
    <scope>NUCLEOTIDE SEQUENCE [LARGE SCALE GENOMIC DNA]</scope>
    <source>
        <strain evidence="3">Gr-4</strain>
    </source>
</reference>
<evidence type="ECO:0000313" key="2">
    <source>
        <dbReference type="EMBL" id="QDL54446.1"/>
    </source>
</evidence>
<dbReference type="AlphaFoldDB" id="A0A515EP50"/>
<sequence length="104" mass="10709">MKLFAMIAVCVVSGAVISGCSVALVSGGSEGDVPPRLAIRDNAKTWNNGASFGPVPIALESDGDRICSSMNSTDKQYQAVGYHSKAQDLDGSTLPGGGYLCVKK</sequence>
<feature type="chain" id="PRO_5021846994" description="DUF4156 domain-containing protein" evidence="1">
    <location>
        <begin position="24"/>
        <end position="104"/>
    </location>
</feature>
<dbReference type="RefSeq" id="WP_142811378.1">
    <property type="nucleotide sequence ID" value="NZ_CP036282.1"/>
</dbReference>
<keyword evidence="3" id="KW-1185">Reference proteome</keyword>
<evidence type="ECO:0000313" key="3">
    <source>
        <dbReference type="Proteomes" id="UP000317365"/>
    </source>
</evidence>
<evidence type="ECO:0008006" key="4">
    <source>
        <dbReference type="Google" id="ProtNLM"/>
    </source>
</evidence>
<dbReference type="Proteomes" id="UP000317365">
    <property type="component" value="Chromosome"/>
</dbReference>
<reference evidence="3" key="2">
    <citation type="journal article" date="2020" name="Int. J. Syst. Evol. Microbiol.">
        <title>Genomic insights into a novel species Rhodoferax aquaticus sp. nov., isolated from freshwater.</title>
        <authorList>
            <person name="Li T."/>
            <person name="Zhuo Y."/>
            <person name="Jin C.Z."/>
            <person name="Wu X."/>
            <person name="Ko S.R."/>
            <person name="Jin F.J."/>
            <person name="Ahn C.Y."/>
            <person name="Oh H.M."/>
            <person name="Lee H.G."/>
            <person name="Jin L."/>
        </authorList>
    </citation>
    <scope>NUCLEOTIDE SEQUENCE [LARGE SCALE GENOMIC DNA]</scope>
    <source>
        <strain evidence="3">Gr-4</strain>
    </source>
</reference>
<evidence type="ECO:0000256" key="1">
    <source>
        <dbReference type="SAM" id="SignalP"/>
    </source>
</evidence>
<gene>
    <name evidence="2" type="ORF">EXZ61_09885</name>
</gene>
<protein>
    <recommendedName>
        <fullName evidence="4">DUF4156 domain-containing protein</fullName>
    </recommendedName>
</protein>
<organism evidence="2 3">
    <name type="scientific">Rhodoferax aquaticus</name>
    <dbReference type="NCBI Taxonomy" id="2527691"/>
    <lineage>
        <taxon>Bacteria</taxon>
        <taxon>Pseudomonadati</taxon>
        <taxon>Pseudomonadota</taxon>
        <taxon>Betaproteobacteria</taxon>
        <taxon>Burkholderiales</taxon>
        <taxon>Comamonadaceae</taxon>
        <taxon>Rhodoferax</taxon>
    </lineage>
</organism>
<accession>A0A515EP50</accession>
<keyword evidence="1" id="KW-0732">Signal</keyword>
<dbReference type="EMBL" id="CP036282">
    <property type="protein sequence ID" value="QDL54446.1"/>
    <property type="molecule type" value="Genomic_DNA"/>
</dbReference>
<name>A0A515EP50_9BURK</name>
<dbReference type="PROSITE" id="PS51257">
    <property type="entry name" value="PROKAR_LIPOPROTEIN"/>
    <property type="match status" value="1"/>
</dbReference>